<dbReference type="NCBIfam" id="TIGR00350">
    <property type="entry name" value="lytR_cpsA_psr"/>
    <property type="match status" value="1"/>
</dbReference>
<feature type="domain" description="Cell envelope-related transcriptional attenuator" evidence="3">
    <location>
        <begin position="105"/>
        <end position="259"/>
    </location>
</feature>
<evidence type="ECO:0000259" key="4">
    <source>
        <dbReference type="Pfam" id="PF13399"/>
    </source>
</evidence>
<keyword evidence="6" id="KW-1185">Reference proteome</keyword>
<feature type="region of interest" description="Disordered" evidence="2">
    <location>
        <begin position="128"/>
        <end position="147"/>
    </location>
</feature>
<proteinExistence type="inferred from homology"/>
<protein>
    <submittedName>
        <fullName evidence="5">LytR family transcriptional regulator</fullName>
    </submittedName>
</protein>
<name>A0A401W7Y6_STREY</name>
<dbReference type="PANTHER" id="PTHR33392">
    <property type="entry name" value="POLYISOPRENYL-TEICHOIC ACID--PEPTIDOGLYCAN TEICHOIC ACID TRANSFERASE TAGU"/>
    <property type="match status" value="1"/>
</dbReference>
<dbReference type="AlphaFoldDB" id="A0A401W7Y6"/>
<evidence type="ECO:0000256" key="2">
    <source>
        <dbReference type="SAM" id="MobiDB-lite"/>
    </source>
</evidence>
<dbReference type="InterPro" id="IPR027381">
    <property type="entry name" value="LytR/CpsA/Psr_C"/>
</dbReference>
<dbReference type="InterPro" id="IPR004474">
    <property type="entry name" value="LytR_CpsA_psr"/>
</dbReference>
<organism evidence="5 6">
    <name type="scientific">Streptomyces paromomycinus</name>
    <name type="common">Streptomyces rimosus subsp. paromomycinus</name>
    <dbReference type="NCBI Taxonomy" id="92743"/>
    <lineage>
        <taxon>Bacteria</taxon>
        <taxon>Bacillati</taxon>
        <taxon>Actinomycetota</taxon>
        <taxon>Actinomycetes</taxon>
        <taxon>Kitasatosporales</taxon>
        <taxon>Streptomycetaceae</taxon>
        <taxon>Streptomyces</taxon>
    </lineage>
</organism>
<evidence type="ECO:0000259" key="3">
    <source>
        <dbReference type="Pfam" id="PF03816"/>
    </source>
</evidence>
<feature type="domain" description="LytR/CpsA/Psr regulator C-terminal" evidence="4">
    <location>
        <begin position="367"/>
        <end position="452"/>
    </location>
</feature>
<accession>A0A401W7Y6</accession>
<dbReference type="RefSeq" id="WP_125055977.1">
    <property type="nucleotide sequence ID" value="NZ_BHZD01000001.1"/>
</dbReference>
<dbReference type="PANTHER" id="PTHR33392:SF6">
    <property type="entry name" value="POLYISOPRENYL-TEICHOIC ACID--PEPTIDOGLYCAN TEICHOIC ACID TRANSFERASE TAGU"/>
    <property type="match status" value="1"/>
</dbReference>
<dbReference type="Gene3D" id="3.30.70.2390">
    <property type="match status" value="1"/>
</dbReference>
<feature type="compositionally biased region" description="Basic residues" evidence="2">
    <location>
        <begin position="1"/>
        <end position="19"/>
    </location>
</feature>
<reference evidence="5 6" key="1">
    <citation type="submission" date="2018-11" db="EMBL/GenBank/DDBJ databases">
        <title>Whole genome sequence of Streptomyces paromomycinus NBRC 15454(T).</title>
        <authorList>
            <person name="Komaki H."/>
            <person name="Tamura T."/>
        </authorList>
    </citation>
    <scope>NUCLEOTIDE SEQUENCE [LARGE SCALE GENOMIC DNA]</scope>
    <source>
        <strain evidence="5 6">NBRC 15454</strain>
    </source>
</reference>
<gene>
    <name evidence="5" type="ORF">GKJPGBOP_05106</name>
</gene>
<dbReference type="InterPro" id="IPR050922">
    <property type="entry name" value="LytR/CpsA/Psr_CW_biosynth"/>
</dbReference>
<evidence type="ECO:0000256" key="1">
    <source>
        <dbReference type="ARBA" id="ARBA00006068"/>
    </source>
</evidence>
<feature type="region of interest" description="Disordered" evidence="2">
    <location>
        <begin position="1"/>
        <end position="21"/>
    </location>
</feature>
<feature type="region of interest" description="Disordered" evidence="2">
    <location>
        <begin position="458"/>
        <end position="490"/>
    </location>
</feature>
<dbReference type="EMBL" id="BHZD01000001">
    <property type="protein sequence ID" value="GCD45382.1"/>
    <property type="molecule type" value="Genomic_DNA"/>
</dbReference>
<dbReference type="Pfam" id="PF13399">
    <property type="entry name" value="LytR_C"/>
    <property type="match status" value="1"/>
</dbReference>
<dbReference type="Gene3D" id="3.40.630.190">
    <property type="entry name" value="LCP protein"/>
    <property type="match status" value="1"/>
</dbReference>
<evidence type="ECO:0000313" key="6">
    <source>
        <dbReference type="Proteomes" id="UP000286746"/>
    </source>
</evidence>
<comment type="caution">
    <text evidence="5">The sequence shown here is derived from an EMBL/GenBank/DDBJ whole genome shotgun (WGS) entry which is preliminary data.</text>
</comment>
<comment type="similarity">
    <text evidence="1">Belongs to the LytR/CpsA/Psr (LCP) family.</text>
</comment>
<sequence length="490" mass="52715">MTAPHRSSRPRARHRRRDGRPRWGLRITAGVSLLLLAAGGVGHAMVTGVEDGIARVDAFKGLGNRPDNSGGDGMNFLVVGTDGRDKLSPEEKRRYHLGGEPCHCTDTIMMVHLSADRNRASVVSLPRDSYAQTPPHTDGTTGKHHHGHPVKLNAAYAEGGPGLTIRTVERMTGVHIDHYLEVDFTSFMKTVDAVGGVHVCTNRPLKDSYSGLDLPAGRSRLNGGQALQYVRARHLDSASDLGRMQRQQRFLAALMHKITSSGALLHPVQFKEITDALLESVRADEGFGADEMVDLGQALRGFNPSSSEFASVPLGDIDFQVPNVGSTVMWNEEKAKQLFQALREDRPLAVRRSGRQRATVVDVPPATVRVQVDNGAGRTGLGRAVDKSLRATGFDTTGTPGNAATRVRRTVITYDPRWDRSVRSLAAALPGAALRQVPGQGAVLRVTVGKDFKAVHRVRSDDPTQPTGAGDFGTLTGDEAACPGPPGTRS</sequence>
<dbReference type="Pfam" id="PF03816">
    <property type="entry name" value="LytR_cpsA_psr"/>
    <property type="match status" value="1"/>
</dbReference>
<dbReference type="Proteomes" id="UP000286746">
    <property type="component" value="Unassembled WGS sequence"/>
</dbReference>
<evidence type="ECO:0000313" key="5">
    <source>
        <dbReference type="EMBL" id="GCD45382.1"/>
    </source>
</evidence>